<dbReference type="EMBL" id="BAABJZ010000083">
    <property type="protein sequence ID" value="GAA4890655.1"/>
    <property type="molecule type" value="Genomic_DNA"/>
</dbReference>
<comment type="caution">
    <text evidence="3">The sequence shown here is derived from an EMBL/GenBank/DDBJ whole genome shotgun (WGS) entry which is preliminary data.</text>
</comment>
<feature type="signal peptide" evidence="1">
    <location>
        <begin position="1"/>
        <end position="19"/>
    </location>
</feature>
<gene>
    <name evidence="3" type="ORF">GCM10023333_24920</name>
</gene>
<keyword evidence="4" id="KW-1185">Reference proteome</keyword>
<dbReference type="RefSeq" id="WP_345335732.1">
    <property type="nucleotide sequence ID" value="NZ_BAABJZ010000083.1"/>
</dbReference>
<evidence type="ECO:0000313" key="4">
    <source>
        <dbReference type="Proteomes" id="UP001499988"/>
    </source>
</evidence>
<dbReference type="Pfam" id="PF17680">
    <property type="entry name" value="FlgO"/>
    <property type="match status" value="1"/>
</dbReference>
<reference evidence="4" key="1">
    <citation type="journal article" date="2019" name="Int. J. Syst. Evol. Microbiol.">
        <title>The Global Catalogue of Microorganisms (GCM) 10K type strain sequencing project: providing services to taxonomists for standard genome sequencing and annotation.</title>
        <authorList>
            <consortium name="The Broad Institute Genomics Platform"/>
            <consortium name="The Broad Institute Genome Sequencing Center for Infectious Disease"/>
            <person name="Wu L."/>
            <person name="Ma J."/>
        </authorList>
    </citation>
    <scope>NUCLEOTIDE SEQUENCE [LARGE SCALE GENOMIC DNA]</scope>
    <source>
        <strain evidence="4">JCM 18401</strain>
    </source>
</reference>
<keyword evidence="1" id="KW-0732">Signal</keyword>
<dbReference type="InterPro" id="IPR014549">
    <property type="entry name" value="FlgO"/>
</dbReference>
<evidence type="ECO:0000259" key="2">
    <source>
        <dbReference type="Pfam" id="PF17680"/>
    </source>
</evidence>
<feature type="chain" id="PRO_5046807414" evidence="1">
    <location>
        <begin position="20"/>
        <end position="209"/>
    </location>
</feature>
<proteinExistence type="predicted"/>
<name>A0ABP9F1C2_9GAMM</name>
<dbReference type="PIRSF" id="PIRSF028688">
    <property type="entry name" value="UCP_imp_028688"/>
    <property type="match status" value="1"/>
</dbReference>
<evidence type="ECO:0000313" key="3">
    <source>
        <dbReference type="EMBL" id="GAA4890655.1"/>
    </source>
</evidence>
<feature type="domain" description="FlgO" evidence="2">
    <location>
        <begin position="46"/>
        <end position="173"/>
    </location>
</feature>
<accession>A0ABP9F1C2</accession>
<evidence type="ECO:0000256" key="1">
    <source>
        <dbReference type="SAM" id="SignalP"/>
    </source>
</evidence>
<dbReference type="PROSITE" id="PS51257">
    <property type="entry name" value="PROKAR_LIPOPROTEIN"/>
    <property type="match status" value="1"/>
</dbReference>
<organism evidence="3 4">
    <name type="scientific">Ferrimonas pelagia</name>
    <dbReference type="NCBI Taxonomy" id="1177826"/>
    <lineage>
        <taxon>Bacteria</taxon>
        <taxon>Pseudomonadati</taxon>
        <taxon>Pseudomonadota</taxon>
        <taxon>Gammaproteobacteria</taxon>
        <taxon>Alteromonadales</taxon>
        <taxon>Ferrimonadaceae</taxon>
        <taxon>Ferrimonas</taxon>
    </lineage>
</organism>
<sequence length="209" mass="22742">MRWVAVLLAGLLTACAPFGGEQQYSGFDDGGKPLPPQGAINALADRIAVDLMRHHSDRDGEPVLAITTPVMLDEYERSSAFSLQLGEAMVAALHQQGMQVVDLNGSDRVRIGERGNLLLSRDVTQLSSEMSVDQVLVATVARSRDGVQIHSRILSVANNRVLSASQGQVPWQQLPAFFRPAGLVSMEQGRLYRHADGGRGTVIEWERAQ</sequence>
<dbReference type="Proteomes" id="UP001499988">
    <property type="component" value="Unassembled WGS sequence"/>
</dbReference>
<dbReference type="InterPro" id="IPR041215">
    <property type="entry name" value="FlgO_dom"/>
</dbReference>
<protein>
    <submittedName>
        <fullName evidence="3">FlgO family outer membrane protein</fullName>
    </submittedName>
</protein>